<name>A0A8K0XWQ5_9ENTR</name>
<dbReference type="Proteomes" id="UP000659047">
    <property type="component" value="Unassembled WGS sequence"/>
</dbReference>
<sequence length="155" mass="17699">MLNKRTLSHARLNPPVLVMVAATAIIMTRGLDLFMVFDMMGVRGLRELIQRSAQTWPLTLVFLGSLFVLCIELRCAFVVMKGRNWGRWLFLITQILSSVYLMSASLGWGYPELFSLPGETPGDIFRALVTKKLPDVLVLFLLFIPPRSRLFFRVH</sequence>
<keyword evidence="1" id="KW-0472">Membrane</keyword>
<dbReference type="RefSeq" id="WP_238713028.1">
    <property type="nucleotide sequence ID" value="NZ_JAEPBH010000010.1"/>
</dbReference>
<dbReference type="AlphaFoldDB" id="A0A8K0XWQ5"/>
<feature type="transmembrane region" description="Helical" evidence="1">
    <location>
        <begin position="124"/>
        <end position="144"/>
    </location>
</feature>
<reference evidence="2" key="1">
    <citation type="submission" date="2021-01" db="EMBL/GenBank/DDBJ databases">
        <title>Intestinitalea alba gen. nov., sp. nov., a novel genus of the family Enterobacteriaceae, isolated from the gut of the plastic-eating mealworm Tenebrio molitor L.</title>
        <authorList>
            <person name="Yang Y."/>
        </authorList>
    </citation>
    <scope>NUCLEOTIDE SEQUENCE</scope>
    <source>
        <strain evidence="2">BIT-L3</strain>
    </source>
</reference>
<dbReference type="InterPro" id="IPR019703">
    <property type="entry name" value="YbjO_DH-like"/>
</dbReference>
<comment type="caution">
    <text evidence="2">The sequence shown here is derived from an EMBL/GenBank/DDBJ whole genome shotgun (WGS) entry which is preliminary data.</text>
</comment>
<feature type="transmembrane region" description="Helical" evidence="1">
    <location>
        <begin position="56"/>
        <end position="76"/>
    </location>
</feature>
<evidence type="ECO:0000313" key="2">
    <source>
        <dbReference type="EMBL" id="MBK4714798.1"/>
    </source>
</evidence>
<dbReference type="EMBL" id="JAEPBH010000010">
    <property type="protein sequence ID" value="MBK4714798.1"/>
    <property type="molecule type" value="Genomic_DNA"/>
</dbReference>
<keyword evidence="1" id="KW-0812">Transmembrane</keyword>
<feature type="transmembrane region" description="Helical" evidence="1">
    <location>
        <begin position="12"/>
        <end position="36"/>
    </location>
</feature>
<dbReference type="Pfam" id="PF10767">
    <property type="entry name" value="YbjO_DH-like"/>
    <property type="match status" value="1"/>
</dbReference>
<evidence type="ECO:0000313" key="3">
    <source>
        <dbReference type="Proteomes" id="UP000659047"/>
    </source>
</evidence>
<organism evidence="2 3">
    <name type="scientific">Tenebrionibacter intestinalis</name>
    <dbReference type="NCBI Taxonomy" id="2799638"/>
    <lineage>
        <taxon>Bacteria</taxon>
        <taxon>Pseudomonadati</taxon>
        <taxon>Pseudomonadota</taxon>
        <taxon>Gammaproteobacteria</taxon>
        <taxon>Enterobacterales</taxon>
        <taxon>Enterobacteriaceae</taxon>
        <taxon>Tenebrionibacter/Tenebrionicola group</taxon>
        <taxon>Tenebrionibacter</taxon>
    </lineage>
</organism>
<protein>
    <submittedName>
        <fullName evidence="2">YbjO family protein</fullName>
    </submittedName>
</protein>
<feature type="transmembrane region" description="Helical" evidence="1">
    <location>
        <begin position="88"/>
        <end position="109"/>
    </location>
</feature>
<proteinExistence type="predicted"/>
<evidence type="ECO:0000256" key="1">
    <source>
        <dbReference type="SAM" id="Phobius"/>
    </source>
</evidence>
<keyword evidence="3" id="KW-1185">Reference proteome</keyword>
<keyword evidence="1" id="KW-1133">Transmembrane helix</keyword>
<gene>
    <name evidence="2" type="ORF">JJB97_05520</name>
</gene>
<accession>A0A8K0XWQ5</accession>